<dbReference type="AlphaFoldDB" id="A0A8J4BU12"/>
<evidence type="ECO:0000313" key="3">
    <source>
        <dbReference type="EMBL" id="GIL69451.1"/>
    </source>
</evidence>
<dbReference type="EMBL" id="BNCQ01000032">
    <property type="protein sequence ID" value="GIM09747.1"/>
    <property type="molecule type" value="Genomic_DNA"/>
</dbReference>
<dbReference type="Proteomes" id="UP000747110">
    <property type="component" value="Unassembled WGS sequence"/>
</dbReference>
<dbReference type="InterPro" id="IPR049472">
    <property type="entry name" value="MRNIP_N"/>
</dbReference>
<dbReference type="Proteomes" id="UP000722791">
    <property type="component" value="Unassembled WGS sequence"/>
</dbReference>
<name>A0A8J4BU12_9CHLO</name>
<evidence type="ECO:0000259" key="2">
    <source>
        <dbReference type="Pfam" id="PF15749"/>
    </source>
</evidence>
<dbReference type="GO" id="GO:0007095">
    <property type="term" value="P:mitotic G2 DNA damage checkpoint signaling"/>
    <property type="evidence" value="ECO:0007669"/>
    <property type="project" value="TreeGrafter"/>
</dbReference>
<dbReference type="PANTHER" id="PTHR15863:SF2">
    <property type="entry name" value="MRN COMPLEX-INTERACTING PROTEIN"/>
    <property type="match status" value="1"/>
</dbReference>
<dbReference type="OrthoDB" id="550809at2759"/>
<evidence type="ECO:0000313" key="4">
    <source>
        <dbReference type="EMBL" id="GIM09747.1"/>
    </source>
</evidence>
<dbReference type="PANTHER" id="PTHR15863">
    <property type="entry name" value="MRN COMPLEX-INTERACTING PROTEIN"/>
    <property type="match status" value="1"/>
</dbReference>
<dbReference type="InterPro" id="IPR032739">
    <property type="entry name" value="MRNIP"/>
</dbReference>
<dbReference type="GO" id="GO:0003682">
    <property type="term" value="F:chromatin binding"/>
    <property type="evidence" value="ECO:0007669"/>
    <property type="project" value="TreeGrafter"/>
</dbReference>
<keyword evidence="5" id="KW-1185">Reference proteome</keyword>
<feature type="compositionally biased region" description="Basic and acidic residues" evidence="1">
    <location>
        <begin position="136"/>
        <end position="159"/>
    </location>
</feature>
<proteinExistence type="predicted"/>
<protein>
    <recommendedName>
        <fullName evidence="2">MRN complex-interacting protein N-terminal domain-containing protein</fullName>
    </recommendedName>
</protein>
<reference evidence="3" key="1">
    <citation type="journal article" date="2021" name="Proc. Natl. Acad. Sci. U.S.A.">
        <title>Three genomes in the algal genus Volvox reveal the fate of a haploid sex-determining region after a transition to homothallism.</title>
        <authorList>
            <person name="Yamamoto K."/>
            <person name="Hamaji T."/>
            <person name="Kawai-Toyooka H."/>
            <person name="Matsuzaki R."/>
            <person name="Takahashi F."/>
            <person name="Nishimura Y."/>
            <person name="Kawachi M."/>
            <person name="Noguchi H."/>
            <person name="Minakuchi Y."/>
            <person name="Umen J.G."/>
            <person name="Toyoda A."/>
            <person name="Nozaki H."/>
        </authorList>
    </citation>
    <scope>NUCLEOTIDE SEQUENCE</scope>
    <source>
        <strain evidence="4">NIES-3785</strain>
        <strain evidence="3">NIES-3786</strain>
    </source>
</reference>
<evidence type="ECO:0000313" key="5">
    <source>
        <dbReference type="Proteomes" id="UP000747110"/>
    </source>
</evidence>
<organism evidence="3 5">
    <name type="scientific">Volvox reticuliferus</name>
    <dbReference type="NCBI Taxonomy" id="1737510"/>
    <lineage>
        <taxon>Eukaryota</taxon>
        <taxon>Viridiplantae</taxon>
        <taxon>Chlorophyta</taxon>
        <taxon>core chlorophytes</taxon>
        <taxon>Chlorophyceae</taxon>
        <taxon>CS clade</taxon>
        <taxon>Chlamydomonadales</taxon>
        <taxon>Volvocaceae</taxon>
        <taxon>Volvox</taxon>
    </lineage>
</organism>
<comment type="caution">
    <text evidence="3">The sequence shown here is derived from an EMBL/GenBank/DDBJ whole genome shotgun (WGS) entry which is preliminary data.</text>
</comment>
<feature type="region of interest" description="Disordered" evidence="1">
    <location>
        <begin position="249"/>
        <end position="291"/>
    </location>
</feature>
<feature type="domain" description="MRN complex-interacting protein N-terminal" evidence="2">
    <location>
        <begin position="8"/>
        <end position="110"/>
    </location>
</feature>
<feature type="region of interest" description="Disordered" evidence="1">
    <location>
        <begin position="136"/>
        <end position="235"/>
    </location>
</feature>
<gene>
    <name evidence="3" type="ORF">Vretifemale_382</name>
    <name evidence="4" type="ORF">Vretimale_13561</name>
</gene>
<evidence type="ECO:0000256" key="1">
    <source>
        <dbReference type="SAM" id="MobiDB-lite"/>
    </source>
</evidence>
<dbReference type="GO" id="GO:0005634">
    <property type="term" value="C:nucleus"/>
    <property type="evidence" value="ECO:0007669"/>
    <property type="project" value="TreeGrafter"/>
</dbReference>
<dbReference type="Pfam" id="PF15749">
    <property type="entry name" value="MRNIP"/>
    <property type="match status" value="1"/>
</dbReference>
<dbReference type="EMBL" id="BNCP01000001">
    <property type="protein sequence ID" value="GIL69451.1"/>
    <property type="molecule type" value="Genomic_DNA"/>
</dbReference>
<sequence>MPQQFQAVKCYKCNTFQVQQVKKLQKFSCAICGEKQTIQHIYAISNAAKDIRLHVQRLNLGAAADHEVEEQAPLQRVDQVQDYEQRPEAPSGIQVDTACMNRAASCWTDFADDGGAALDCVPDEDCEDGIVTVLPDGKRGRWARGDQSRPYKQRRKEESNPMWQMRKTHAKQTPAQGRDSIPQYRAENFGKPTQREYGSHHQHAQPQASLSLDSRPYSHLNPTSNPSSHSDVMPAPQIQPLQRHQQIIPSLNGGSGIRDLQGAAQKAHQNQQPQLHNRCHPHLQHPQLGHTQDQGIRQLTFPAPTGAAPRDATGLPTAFASTTGVDVPRTTAGGLTDFIPQAQNGPPVRARYPSFEGAAGPCGWDAAVAVPQPRMGTTLNGWAHEQRGRAALRQGGQAKVPAGMGLWAEFEEDGERGDCGVDDPDEDGFVTCL</sequence>
<accession>A0A8J4BU12</accession>
<feature type="compositionally biased region" description="Polar residues" evidence="1">
    <location>
        <begin position="220"/>
        <end position="230"/>
    </location>
</feature>